<dbReference type="Proteomes" id="UP000321424">
    <property type="component" value="Unassembled WGS sequence"/>
</dbReference>
<reference evidence="2 3" key="1">
    <citation type="submission" date="2019-07" db="EMBL/GenBank/DDBJ databases">
        <title>Whole genome shotgun sequence of Nocardia ninae NBRC 108245.</title>
        <authorList>
            <person name="Hosoyama A."/>
            <person name="Uohara A."/>
            <person name="Ohji S."/>
            <person name="Ichikawa N."/>
        </authorList>
    </citation>
    <scope>NUCLEOTIDE SEQUENCE [LARGE SCALE GENOMIC DNA]</scope>
    <source>
        <strain evidence="2 3">NBRC 108245</strain>
    </source>
</reference>
<sequence length="136" mass="15028">MTGSEPIDVDDPDADMSNEYSQMFYRGERYTGEAVERGTDGTIIGLWTFVDGFEEGPSKSWYPDGAPKHTGMVARNRPVGEWREWYPDGRLQEVSVFDGPGKLVSRKKWDENGVLIDEIPRTGQPDAAGGAGEQGV</sequence>
<proteinExistence type="predicted"/>
<dbReference type="Gene3D" id="2.20.110.10">
    <property type="entry name" value="Histone H3 K4-specific methyltransferase SET7/9 N-terminal domain"/>
    <property type="match status" value="1"/>
</dbReference>
<gene>
    <name evidence="2" type="ORF">NN4_18150</name>
</gene>
<evidence type="ECO:0000256" key="1">
    <source>
        <dbReference type="SAM" id="MobiDB-lite"/>
    </source>
</evidence>
<dbReference type="Pfam" id="PF07661">
    <property type="entry name" value="MORN_2"/>
    <property type="match status" value="1"/>
</dbReference>
<feature type="region of interest" description="Disordered" evidence="1">
    <location>
        <begin position="117"/>
        <end position="136"/>
    </location>
</feature>
<keyword evidence="3" id="KW-1185">Reference proteome</keyword>
<evidence type="ECO:0000313" key="3">
    <source>
        <dbReference type="Proteomes" id="UP000321424"/>
    </source>
</evidence>
<dbReference type="AlphaFoldDB" id="A0A511MC15"/>
<comment type="caution">
    <text evidence="2">The sequence shown here is derived from an EMBL/GenBank/DDBJ whole genome shotgun (WGS) entry which is preliminary data.</text>
</comment>
<accession>A0A511MC15</accession>
<evidence type="ECO:0008006" key="4">
    <source>
        <dbReference type="Google" id="ProtNLM"/>
    </source>
</evidence>
<dbReference type="OrthoDB" id="4563261at2"/>
<organism evidence="2 3">
    <name type="scientific">Nocardia ninae NBRC 108245</name>
    <dbReference type="NCBI Taxonomy" id="1210091"/>
    <lineage>
        <taxon>Bacteria</taxon>
        <taxon>Bacillati</taxon>
        <taxon>Actinomycetota</taxon>
        <taxon>Actinomycetes</taxon>
        <taxon>Mycobacteriales</taxon>
        <taxon>Nocardiaceae</taxon>
        <taxon>Nocardia</taxon>
    </lineage>
</organism>
<dbReference type="RefSeq" id="WP_147129447.1">
    <property type="nucleotide sequence ID" value="NZ_BJXA01000008.1"/>
</dbReference>
<dbReference type="EMBL" id="BJXA01000008">
    <property type="protein sequence ID" value="GEM37296.1"/>
    <property type="molecule type" value="Genomic_DNA"/>
</dbReference>
<evidence type="ECO:0000313" key="2">
    <source>
        <dbReference type="EMBL" id="GEM37296.1"/>
    </source>
</evidence>
<dbReference type="SUPFAM" id="SSF82185">
    <property type="entry name" value="Histone H3 K4-specific methyltransferase SET7/9 N-terminal domain"/>
    <property type="match status" value="1"/>
</dbReference>
<protein>
    <recommendedName>
        <fullName evidence="4">MORN repeat protein</fullName>
    </recommendedName>
</protein>
<name>A0A511MC15_9NOCA</name>
<dbReference type="InterPro" id="IPR011652">
    <property type="entry name" value="MORN_2"/>
</dbReference>